<evidence type="ECO:0000259" key="11">
    <source>
        <dbReference type="PROSITE" id="PS51211"/>
    </source>
</evidence>
<dbReference type="OrthoDB" id="5825149at2759"/>
<dbReference type="GO" id="GO:0045735">
    <property type="term" value="F:nutrient reservoir activity"/>
    <property type="evidence" value="ECO:0007669"/>
    <property type="project" value="UniProtKB-KW"/>
</dbReference>
<dbReference type="Gene3D" id="1.25.10.20">
    <property type="entry name" value="Vitellinogen, superhelical"/>
    <property type="match status" value="1"/>
</dbReference>
<feature type="compositionally biased region" description="Low complexity" evidence="9">
    <location>
        <begin position="1398"/>
        <end position="1414"/>
    </location>
</feature>
<dbReference type="Pfam" id="PF01347">
    <property type="entry name" value="Vitellogenin_N"/>
    <property type="match status" value="2"/>
</dbReference>
<feature type="region of interest" description="Disordered" evidence="9">
    <location>
        <begin position="1398"/>
        <end position="1423"/>
    </location>
</feature>
<dbReference type="EMBL" id="CAJEWN010000019">
    <property type="protein sequence ID" value="CAD2137091.1"/>
    <property type="molecule type" value="Genomic_DNA"/>
</dbReference>
<dbReference type="InterPro" id="IPR015255">
    <property type="entry name" value="Vitellinogen_open_b-sht"/>
</dbReference>
<evidence type="ECO:0000256" key="6">
    <source>
        <dbReference type="ARBA" id="ARBA00023180"/>
    </source>
</evidence>
<comment type="subcellular location">
    <subcellularLocation>
        <location evidence="1">Secreted</location>
    </subcellularLocation>
</comment>
<dbReference type="InterPro" id="IPR001846">
    <property type="entry name" value="VWF_type-D"/>
</dbReference>
<dbReference type="InterPro" id="IPR050733">
    <property type="entry name" value="Vitellogenin/Apolipophorin"/>
</dbReference>
<dbReference type="SMART" id="SM01169">
    <property type="entry name" value="DUF1943"/>
    <property type="match status" value="1"/>
</dbReference>
<feature type="coiled-coil region" evidence="8">
    <location>
        <begin position="473"/>
        <end position="500"/>
    </location>
</feature>
<evidence type="ECO:0000256" key="10">
    <source>
        <dbReference type="SAM" id="SignalP"/>
    </source>
</evidence>
<dbReference type="SUPFAM" id="SSF56968">
    <property type="entry name" value="Lipovitellin-phosvitin complex, beta-sheet shell regions"/>
    <property type="match status" value="2"/>
</dbReference>
<gene>
    <name evidence="13" type="ORF">MENT_LOCUS5311</name>
</gene>
<comment type="caution">
    <text evidence="7">Lacks conserved residue(s) required for the propagation of feature annotation.</text>
</comment>
<dbReference type="SUPFAM" id="SSF48431">
    <property type="entry name" value="Lipovitellin-phosvitin complex, superhelical domain"/>
    <property type="match status" value="1"/>
</dbReference>
<dbReference type="PROSITE" id="PS51211">
    <property type="entry name" value="VITELLOGENIN"/>
    <property type="match status" value="1"/>
</dbReference>
<dbReference type="Proteomes" id="UP000580250">
    <property type="component" value="Unassembled WGS sequence"/>
</dbReference>
<dbReference type="InterPro" id="IPR001747">
    <property type="entry name" value="Vitellogenin_N"/>
</dbReference>
<evidence type="ECO:0000256" key="2">
    <source>
        <dbReference type="ARBA" id="ARBA00022525"/>
    </source>
</evidence>
<evidence type="ECO:0000313" key="13">
    <source>
        <dbReference type="EMBL" id="CAD2137091.1"/>
    </source>
</evidence>
<dbReference type="InterPro" id="IPR011030">
    <property type="entry name" value="Lipovitellin_superhlx_dom"/>
</dbReference>
<dbReference type="PROSITE" id="PS51233">
    <property type="entry name" value="VWFD"/>
    <property type="match status" value="1"/>
</dbReference>
<evidence type="ECO:0000256" key="8">
    <source>
        <dbReference type="SAM" id="Coils"/>
    </source>
</evidence>
<feature type="domain" description="VWFD" evidence="12">
    <location>
        <begin position="1550"/>
        <end position="1617"/>
    </location>
</feature>
<dbReference type="GO" id="GO:0005576">
    <property type="term" value="C:extracellular region"/>
    <property type="evidence" value="ECO:0007669"/>
    <property type="project" value="UniProtKB-SubCell"/>
</dbReference>
<keyword evidence="4" id="KW-0758">Storage protein</keyword>
<evidence type="ECO:0000256" key="9">
    <source>
        <dbReference type="SAM" id="MobiDB-lite"/>
    </source>
</evidence>
<dbReference type="InterPro" id="IPR015816">
    <property type="entry name" value="Vitellinogen_b-sht_N"/>
</dbReference>
<keyword evidence="5 7" id="KW-1015">Disulfide bond</keyword>
<evidence type="ECO:0000256" key="7">
    <source>
        <dbReference type="PROSITE-ProRule" id="PRU00557"/>
    </source>
</evidence>
<evidence type="ECO:0000256" key="3">
    <source>
        <dbReference type="ARBA" id="ARBA00022729"/>
    </source>
</evidence>
<dbReference type="PANTHER" id="PTHR23345:SF15">
    <property type="entry name" value="VITELLOGENIN 1-RELATED"/>
    <property type="match status" value="1"/>
</dbReference>
<dbReference type="Pfam" id="PF00094">
    <property type="entry name" value="VWD"/>
    <property type="match status" value="1"/>
</dbReference>
<dbReference type="Gene3D" id="2.20.80.10">
    <property type="entry name" value="Lipovitellin-phosvitin complex, chain A, domain 4"/>
    <property type="match status" value="1"/>
</dbReference>
<keyword evidence="8" id="KW-0175">Coiled coil</keyword>
<sequence length="1617" mass="185260">MKALVFILLLLSLSGSSSIPLADRSSNEYYSMTKSAPFKNFFYREYNTAAEQIKTPNFQENSEYVYSYNAQVENGMLSSVDSSGTKEESQQQAITRIQSQIRMYFSSERRGQLCMTQLKFGQFNDMRQMKEKQCYDPMGMFEPLQIPQETRQKLELCCQFDYVDGMVTRIQFEKQDVSWSKNIKRGVLNMLQMNLRHNEEAQNAMGENKNVDRLAQSFTVPETTVEGECQTIYTINKESKQCQESQQPCSFNVTKSINFKKCSKIVDSTNGFQTEQPQLKCSQCPMNEDVRGNVEHEGTAENQCADCDPREMTEQMLDRQTVIRAVLKCGTEQKQNNCPNCCQLDNSEMTSNYIYKNTKIESEGLYGSALRTKTCAKLVLETVQNIQTPAPLAATAESDEALLYSNEWGMDLRRFYMFGDEAFPDVNSLPYKMPKVEEATQALRSIVQSTMDHHHGIKTKHTIDLSRLVNKMRMCSYEELKQIEQNAKNQNEEKQQKVAMDVFVDSLATSGTRNTVKLLAEIIENEEIDENKAAYAINQLKNLPIPSNSILKQVKQLAQNVNVQNKPTVRQAAWLTFGALVNELCQHKGRKVMESSQDVSKSVQEQCTDDKKEEYKRTLLEQYSQATTFYDKFLALSALGNAGIDTTTPYIDQIINDKSQDYLIRVKAIDALRRLFTKQPRTIQQILLPIFLNNQEDAYVRSSALTTLLRTQPEPSVIDQIVYSMRQEPNKRVKASTYQTLKMLAESRNPVDQQVSKHVKNALKSVNIDNEEMKNYKLWQIPAFCSKQQEGVFFTIGARKAQRWMPNFSYLKTDTYLNEKSNLDSLTVYVLQASEGYDSYGETRNYTASTNNNDQHSENSKTLKQINQMLQIKTRNPFKYGYGDEQQSSSQNPLKYGYPYGQQSTHYFLRNQQNPSSVLCVRIGDVDHSFHALNQNWDIMSPQNWDIMSSQTSIPTTSPMLEEILQSLQKGEMPLFNRLISKFGLQQLQSVQNHTFSAIFNEREALIPTSVGIPVKIVNSVPMLMNVEASTQLQNRQSQEAKIQIDARIMAGVSHVQRIGSWTPFLITGVSNTRSVEVNLPIQAELSANTEASRQSLTVKVKMPRETTRLLGAHSHQYTYRAGIDLNTNLPMKREYRTIRNPKLDRLQYQFDKVIGSKNVGVPVHVYAHYHWPSNAANIVQILKMLTSTENAMHVTYQPGQGTASEVVFNMNTENFQPVKAFQSKMDNFFERSATSNEKGNPQEGIMPEDQQQYYANQQQKLQTFLSNYQKSQKHQKHYKHSVELSAKTIGASKQFKASVQLQAQCNDKMQVCQLRLGAERSKMNEERGMWTMKGLVEMVMPGGAEEENSNSYASDQFFSFANMHWGDNTHKQQVNMRIVGEQAPERTSGWYMFQNQQQEGANQEGEQNEENQNSDQNSSPFTTKLQRRIAFINLYNCRMEYNNLTPATRNVFERAVELVKSKYFWNSKTELKSESSLNPENGKVYCTLSIDSLTQNHANITLMTPEQIVHLQQIEMPFKLRPFSLRRRNVQSIQSFDQFYSQQEIKNRAECSVDGRTVRTFDGKRYKAPLSTSCYSVVAKDCGRMIHIPDFVVMMMDTGKGSKQSQKANLKNSKKN</sequence>
<comment type="caution">
    <text evidence="13">The sequence shown here is derived from an EMBL/GenBank/DDBJ whole genome shotgun (WGS) entry which is preliminary data.</text>
</comment>
<keyword evidence="3 10" id="KW-0732">Signal</keyword>
<dbReference type="GO" id="GO:0005319">
    <property type="term" value="F:lipid transporter activity"/>
    <property type="evidence" value="ECO:0007669"/>
    <property type="project" value="InterPro"/>
</dbReference>
<feature type="signal peptide" evidence="10">
    <location>
        <begin position="1"/>
        <end position="18"/>
    </location>
</feature>
<keyword evidence="2" id="KW-0964">Secreted</keyword>
<feature type="chain" id="PRO_5028483741" evidence="10">
    <location>
        <begin position="19"/>
        <end position="1617"/>
    </location>
</feature>
<dbReference type="InterPro" id="IPR015819">
    <property type="entry name" value="Lipid_transp_b-sht_shell"/>
</dbReference>
<protein>
    <submittedName>
        <fullName evidence="13">Uncharacterized protein</fullName>
    </submittedName>
</protein>
<evidence type="ECO:0000313" key="14">
    <source>
        <dbReference type="Proteomes" id="UP000580250"/>
    </source>
</evidence>
<proteinExistence type="predicted"/>
<dbReference type="Gene3D" id="2.30.230.10">
    <property type="entry name" value="Lipovitellin, beta-sheet shell regions, chain A"/>
    <property type="match status" value="1"/>
</dbReference>
<feature type="domain" description="Vitellogenin" evidence="11">
    <location>
        <begin position="58"/>
        <end position="815"/>
    </location>
</feature>
<accession>A0A6V7TXR0</accession>
<reference evidence="13 14" key="1">
    <citation type="submission" date="2020-08" db="EMBL/GenBank/DDBJ databases">
        <authorList>
            <person name="Koutsovoulos G."/>
            <person name="Danchin GJ E."/>
        </authorList>
    </citation>
    <scope>NUCLEOTIDE SEQUENCE [LARGE SCALE GENOMIC DNA]</scope>
</reference>
<feature type="disulfide bond" evidence="7">
    <location>
        <begin position="281"/>
        <end position="284"/>
    </location>
</feature>
<evidence type="ECO:0000256" key="1">
    <source>
        <dbReference type="ARBA" id="ARBA00004613"/>
    </source>
</evidence>
<keyword evidence="6" id="KW-0325">Glycoprotein</keyword>
<evidence type="ECO:0000256" key="5">
    <source>
        <dbReference type="ARBA" id="ARBA00023157"/>
    </source>
</evidence>
<organism evidence="13 14">
    <name type="scientific">Meloidogyne enterolobii</name>
    <name type="common">Root-knot nematode worm</name>
    <name type="synonym">Meloidogyne mayaguensis</name>
    <dbReference type="NCBI Taxonomy" id="390850"/>
    <lineage>
        <taxon>Eukaryota</taxon>
        <taxon>Metazoa</taxon>
        <taxon>Ecdysozoa</taxon>
        <taxon>Nematoda</taxon>
        <taxon>Chromadorea</taxon>
        <taxon>Rhabditida</taxon>
        <taxon>Tylenchina</taxon>
        <taxon>Tylenchomorpha</taxon>
        <taxon>Tylenchoidea</taxon>
        <taxon>Meloidogynidae</taxon>
        <taxon>Meloidogyninae</taxon>
        <taxon>Meloidogyne</taxon>
    </lineage>
</organism>
<dbReference type="SMART" id="SM00638">
    <property type="entry name" value="LPD_N"/>
    <property type="match status" value="1"/>
</dbReference>
<evidence type="ECO:0000259" key="12">
    <source>
        <dbReference type="PROSITE" id="PS51233"/>
    </source>
</evidence>
<dbReference type="FunFam" id="1.25.10.20:FF:000003">
    <property type="entry name" value="Vitellogenin C"/>
    <property type="match status" value="1"/>
</dbReference>
<evidence type="ECO:0000256" key="4">
    <source>
        <dbReference type="ARBA" id="ARBA00022761"/>
    </source>
</evidence>
<dbReference type="PANTHER" id="PTHR23345">
    <property type="entry name" value="VITELLOGENIN-RELATED"/>
    <property type="match status" value="1"/>
</dbReference>
<name>A0A6V7TXR0_MELEN</name>